<dbReference type="EMBL" id="HBUF01388986">
    <property type="protein sequence ID" value="CAG6733168.1"/>
    <property type="molecule type" value="Transcribed_RNA"/>
</dbReference>
<dbReference type="AlphaFoldDB" id="A0A8D9DXI1"/>
<feature type="chain" id="PRO_5036262907" evidence="2">
    <location>
        <begin position="21"/>
        <end position="223"/>
    </location>
</feature>
<feature type="region of interest" description="Disordered" evidence="1">
    <location>
        <begin position="162"/>
        <end position="181"/>
    </location>
</feature>
<dbReference type="EMBL" id="HBUF01559724">
    <property type="protein sequence ID" value="CAG6761747.1"/>
    <property type="molecule type" value="Transcribed_RNA"/>
</dbReference>
<protein>
    <submittedName>
        <fullName evidence="3">Uncharacterized protein</fullName>
    </submittedName>
</protein>
<dbReference type="EMBL" id="HBUF01388985">
    <property type="protein sequence ID" value="CAG6733167.1"/>
    <property type="molecule type" value="Transcribed_RNA"/>
</dbReference>
<organism evidence="3">
    <name type="scientific">Cacopsylla melanoneura</name>
    <dbReference type="NCBI Taxonomy" id="428564"/>
    <lineage>
        <taxon>Eukaryota</taxon>
        <taxon>Metazoa</taxon>
        <taxon>Ecdysozoa</taxon>
        <taxon>Arthropoda</taxon>
        <taxon>Hexapoda</taxon>
        <taxon>Insecta</taxon>
        <taxon>Pterygota</taxon>
        <taxon>Neoptera</taxon>
        <taxon>Paraneoptera</taxon>
        <taxon>Hemiptera</taxon>
        <taxon>Sternorrhyncha</taxon>
        <taxon>Psylloidea</taxon>
        <taxon>Psyllidae</taxon>
        <taxon>Psyllinae</taxon>
        <taxon>Cacopsylla</taxon>
    </lineage>
</organism>
<evidence type="ECO:0000256" key="1">
    <source>
        <dbReference type="SAM" id="MobiDB-lite"/>
    </source>
</evidence>
<name>A0A8D9DXI1_9HEMI</name>
<sequence>MCSWLVLVTLVLYGLTLIDGKPWYFKVGEYEKEHLMPPNHNFTMRPPRYTGKNWMYLHGYMRGWNTSLYFTTVKVWFLKHTLPIMNFTLVQNTPVPTHSGERFENIKQLRRFTRPKESPRTFISYEYDTKMKIDYDAVSPDSWAVRQEKSLDKYLESDGGVYDSSMQKDPHYRDPKPEDFGTADYLTKIYTQRDPREEFGTLWDFPMEDDYDMNPTKPPYLTR</sequence>
<dbReference type="EMBL" id="HBUF01388984">
    <property type="protein sequence ID" value="CAG6733166.1"/>
    <property type="molecule type" value="Transcribed_RNA"/>
</dbReference>
<feature type="compositionally biased region" description="Basic and acidic residues" evidence="1">
    <location>
        <begin position="166"/>
        <end position="179"/>
    </location>
</feature>
<dbReference type="EMBL" id="HBUF01198989">
    <property type="protein sequence ID" value="CAG6661206.1"/>
    <property type="molecule type" value="Transcribed_RNA"/>
</dbReference>
<feature type="signal peptide" evidence="2">
    <location>
        <begin position="1"/>
        <end position="20"/>
    </location>
</feature>
<dbReference type="EMBL" id="HBUF01559723">
    <property type="protein sequence ID" value="CAG6761746.1"/>
    <property type="molecule type" value="Transcribed_RNA"/>
</dbReference>
<dbReference type="EMBL" id="HBUF01559722">
    <property type="protein sequence ID" value="CAG6761745.1"/>
    <property type="molecule type" value="Transcribed_RNA"/>
</dbReference>
<evidence type="ECO:0000313" key="3">
    <source>
        <dbReference type="EMBL" id="CAG6733168.1"/>
    </source>
</evidence>
<dbReference type="EMBL" id="HBUF01198990">
    <property type="protein sequence ID" value="CAG6661207.1"/>
    <property type="molecule type" value="Transcribed_RNA"/>
</dbReference>
<reference evidence="3" key="1">
    <citation type="submission" date="2021-05" db="EMBL/GenBank/DDBJ databases">
        <authorList>
            <person name="Alioto T."/>
            <person name="Alioto T."/>
            <person name="Gomez Garrido J."/>
        </authorList>
    </citation>
    <scope>NUCLEOTIDE SEQUENCE</scope>
</reference>
<accession>A0A8D9DXI1</accession>
<proteinExistence type="predicted"/>
<dbReference type="EMBL" id="HBUF01042413">
    <property type="protein sequence ID" value="CAG6618469.1"/>
    <property type="molecule type" value="Transcribed_RNA"/>
</dbReference>
<dbReference type="EMBL" id="HBUF01042414">
    <property type="protein sequence ID" value="CAG6618470.1"/>
    <property type="molecule type" value="Transcribed_RNA"/>
</dbReference>
<dbReference type="EMBL" id="HBUF01198991">
    <property type="protein sequence ID" value="CAG6661208.1"/>
    <property type="molecule type" value="Transcribed_RNA"/>
</dbReference>
<keyword evidence="2" id="KW-0732">Signal</keyword>
<evidence type="ECO:0000256" key="2">
    <source>
        <dbReference type="SAM" id="SignalP"/>
    </source>
</evidence>
<dbReference type="EMBL" id="HBUF01042415">
    <property type="protein sequence ID" value="CAG6618471.1"/>
    <property type="molecule type" value="Transcribed_RNA"/>
</dbReference>